<accession>A0A0F9RRI9</accession>
<dbReference type="EMBL" id="LAZR01000810">
    <property type="protein sequence ID" value="KKN57279.1"/>
    <property type="molecule type" value="Genomic_DNA"/>
</dbReference>
<sequence>MVPLMIRHISELNKVSKKSNSNYHYISFYRLGRKAIFFNFNKLNFLNLIDSSLVLKKIHLKDQEFITSKEIKSYCKSLGLNYENIIRYLLRIEYLVRIFNQIFYVKSLTETRY</sequence>
<proteinExistence type="predicted"/>
<organism evidence="1">
    <name type="scientific">marine sediment metagenome</name>
    <dbReference type="NCBI Taxonomy" id="412755"/>
    <lineage>
        <taxon>unclassified sequences</taxon>
        <taxon>metagenomes</taxon>
        <taxon>ecological metagenomes</taxon>
    </lineage>
</organism>
<protein>
    <submittedName>
        <fullName evidence="1">Uncharacterized protein</fullName>
    </submittedName>
</protein>
<dbReference type="AlphaFoldDB" id="A0A0F9RRI9"/>
<gene>
    <name evidence="1" type="ORF">LCGC14_0563600</name>
</gene>
<evidence type="ECO:0000313" key="1">
    <source>
        <dbReference type="EMBL" id="KKN57279.1"/>
    </source>
</evidence>
<reference evidence="1" key="1">
    <citation type="journal article" date="2015" name="Nature">
        <title>Complex archaea that bridge the gap between prokaryotes and eukaryotes.</title>
        <authorList>
            <person name="Spang A."/>
            <person name="Saw J.H."/>
            <person name="Jorgensen S.L."/>
            <person name="Zaremba-Niedzwiedzka K."/>
            <person name="Martijn J."/>
            <person name="Lind A.E."/>
            <person name="van Eijk R."/>
            <person name="Schleper C."/>
            <person name="Guy L."/>
            <person name="Ettema T.J."/>
        </authorList>
    </citation>
    <scope>NUCLEOTIDE SEQUENCE</scope>
</reference>
<name>A0A0F9RRI9_9ZZZZ</name>
<comment type="caution">
    <text evidence="1">The sequence shown here is derived from an EMBL/GenBank/DDBJ whole genome shotgun (WGS) entry which is preliminary data.</text>
</comment>